<name>A0A258HP36_9CAUL</name>
<gene>
    <name evidence="15" type="ORF">B7Y86_03755</name>
</gene>
<dbReference type="PROSITE" id="PS00073">
    <property type="entry name" value="ACYL_COA_DH_2"/>
    <property type="match status" value="1"/>
</dbReference>
<dbReference type="Gene3D" id="1.20.140.10">
    <property type="entry name" value="Butyryl-CoA Dehydrogenase, subunit A, domain 3"/>
    <property type="match status" value="1"/>
</dbReference>
<evidence type="ECO:0000313" key="15">
    <source>
        <dbReference type="EMBL" id="OYX58132.1"/>
    </source>
</evidence>
<dbReference type="InterPro" id="IPR009075">
    <property type="entry name" value="AcylCo_DH/oxidase_C"/>
</dbReference>
<dbReference type="GO" id="GO:0004361">
    <property type="term" value="F:glutaryl-CoA dehydrogenase activity"/>
    <property type="evidence" value="ECO:0007669"/>
    <property type="project" value="UniProtKB-EC"/>
</dbReference>
<evidence type="ECO:0000256" key="10">
    <source>
        <dbReference type="ARBA" id="ARBA00049493"/>
    </source>
</evidence>
<dbReference type="Proteomes" id="UP000216147">
    <property type="component" value="Unassembled WGS sequence"/>
</dbReference>
<dbReference type="AlphaFoldDB" id="A0A258HP36"/>
<evidence type="ECO:0000259" key="12">
    <source>
        <dbReference type="Pfam" id="PF00441"/>
    </source>
</evidence>
<evidence type="ECO:0000256" key="6">
    <source>
        <dbReference type="ARBA" id="ARBA00023002"/>
    </source>
</evidence>
<evidence type="ECO:0000259" key="14">
    <source>
        <dbReference type="Pfam" id="PF02771"/>
    </source>
</evidence>
<evidence type="ECO:0000256" key="8">
    <source>
        <dbReference type="ARBA" id="ARBA00037927"/>
    </source>
</evidence>
<dbReference type="GO" id="GO:0000062">
    <property type="term" value="F:fatty-acyl-CoA binding"/>
    <property type="evidence" value="ECO:0007669"/>
    <property type="project" value="TreeGrafter"/>
</dbReference>
<dbReference type="InterPro" id="IPR006091">
    <property type="entry name" value="Acyl-CoA_Oxase/DH_mid-dom"/>
</dbReference>
<dbReference type="InterPro" id="IPR052033">
    <property type="entry name" value="Glutaryl-CoA_DH_mitochondrial"/>
</dbReference>
<dbReference type="SUPFAM" id="SSF56645">
    <property type="entry name" value="Acyl-CoA dehydrogenase NM domain-like"/>
    <property type="match status" value="1"/>
</dbReference>
<comment type="caution">
    <text evidence="15">The sequence shown here is derived from an EMBL/GenBank/DDBJ whole genome shotgun (WGS) entry which is preliminary data.</text>
</comment>
<evidence type="ECO:0000256" key="7">
    <source>
        <dbReference type="ARBA" id="ARBA00037899"/>
    </source>
</evidence>
<dbReference type="Pfam" id="PF00441">
    <property type="entry name" value="Acyl-CoA_dh_1"/>
    <property type="match status" value="1"/>
</dbReference>
<dbReference type="Pfam" id="PF02771">
    <property type="entry name" value="Acyl-CoA_dh_N"/>
    <property type="match status" value="1"/>
</dbReference>
<dbReference type="CDD" id="cd01151">
    <property type="entry name" value="GCD"/>
    <property type="match status" value="1"/>
</dbReference>
<comment type="pathway">
    <text evidence="7">Amino-acid metabolism; lysine degradation.</text>
</comment>
<comment type="cofactor">
    <cofactor evidence="1 11">
        <name>FAD</name>
        <dbReference type="ChEBI" id="CHEBI:57692"/>
    </cofactor>
</comment>
<keyword evidence="3 11" id="KW-0285">Flavoprotein</keyword>
<comment type="similarity">
    <text evidence="2 11">Belongs to the acyl-CoA dehydrogenase family.</text>
</comment>
<evidence type="ECO:0000256" key="11">
    <source>
        <dbReference type="RuleBase" id="RU362125"/>
    </source>
</evidence>
<dbReference type="GO" id="GO:0050660">
    <property type="term" value="F:flavin adenine dinucleotide binding"/>
    <property type="evidence" value="ECO:0007669"/>
    <property type="project" value="InterPro"/>
</dbReference>
<sequence length="396" mass="43011">MADGAAPVTQTFKWDDPFDMESRLTEDERAIRDAARTYARERLLPRVVAAFRDEVFDRAIMTEMGEMGFLGAMLPEQYGGSGVSHVAYGLIAREIEAVDSGYRSAMSVQSSLAMYPIYAFGNEEQKLRFLPRMAAGEWVGCFGLTEADGGSDPASMKTNAVAVEGGYRLNGGKYWITNSPIADLAIVWAKLDGVIRGFIVERGMEGFTTGKIGDKLSLRASVTGDIGLNDVFVPEANLLPGVKGLRGPFSCLNKARYGISWGAMGSAEFCLHATRDYVGERMLFGRPLSSRQLVQKKLADMQTEIFLGLEGAYALGRLLDTGAWVPEAISLMKRNNCGKALAIAREARDMHGGAGITGELHVMRHAMNLETVNTYEGAHDVHALILGRAITGESAF</sequence>
<evidence type="ECO:0000313" key="16">
    <source>
        <dbReference type="Proteomes" id="UP000216147"/>
    </source>
</evidence>
<accession>A0A258HP36</accession>
<dbReference type="InterPro" id="IPR009100">
    <property type="entry name" value="AcylCoA_DH/oxidase_NM_dom_sf"/>
</dbReference>
<proteinExistence type="inferred from homology"/>
<dbReference type="Gene3D" id="1.10.540.10">
    <property type="entry name" value="Acyl-CoA dehydrogenase/oxidase, N-terminal domain"/>
    <property type="match status" value="1"/>
</dbReference>
<comment type="catalytic activity">
    <reaction evidence="10">
        <text>glutaryl-CoA + oxidized [electron-transfer flavoprotein] + 2 H(+) = (2E)-butenoyl-CoA + reduced [electron-transfer flavoprotein] + CO2</text>
        <dbReference type="Rhea" id="RHEA:13389"/>
        <dbReference type="Rhea" id="RHEA-COMP:10685"/>
        <dbReference type="Rhea" id="RHEA-COMP:10686"/>
        <dbReference type="ChEBI" id="CHEBI:15378"/>
        <dbReference type="ChEBI" id="CHEBI:16526"/>
        <dbReference type="ChEBI" id="CHEBI:57332"/>
        <dbReference type="ChEBI" id="CHEBI:57378"/>
        <dbReference type="ChEBI" id="CHEBI:57692"/>
        <dbReference type="ChEBI" id="CHEBI:58307"/>
        <dbReference type="EC" id="1.3.8.6"/>
    </reaction>
</comment>
<dbReference type="Pfam" id="PF02770">
    <property type="entry name" value="Acyl-CoA_dh_M"/>
    <property type="match status" value="1"/>
</dbReference>
<dbReference type="InterPro" id="IPR046373">
    <property type="entry name" value="Acyl-CoA_Oxase/DH_mid-dom_sf"/>
</dbReference>
<feature type="domain" description="Acyl-CoA dehydrogenase/oxidase C-terminal" evidence="12">
    <location>
        <begin position="244"/>
        <end position="390"/>
    </location>
</feature>
<dbReference type="GO" id="GO:0033539">
    <property type="term" value="P:fatty acid beta-oxidation using acyl-CoA dehydrogenase"/>
    <property type="evidence" value="ECO:0007669"/>
    <property type="project" value="TreeGrafter"/>
</dbReference>
<evidence type="ECO:0000259" key="13">
    <source>
        <dbReference type="Pfam" id="PF02770"/>
    </source>
</evidence>
<evidence type="ECO:0000256" key="5">
    <source>
        <dbReference type="ARBA" id="ARBA00022946"/>
    </source>
</evidence>
<evidence type="ECO:0000256" key="4">
    <source>
        <dbReference type="ARBA" id="ARBA00022827"/>
    </source>
</evidence>
<dbReference type="EC" id="1.3.8.6" evidence="9"/>
<evidence type="ECO:0000256" key="9">
    <source>
        <dbReference type="ARBA" id="ARBA00039033"/>
    </source>
</evidence>
<dbReference type="InterPro" id="IPR036250">
    <property type="entry name" value="AcylCo_DH-like_C"/>
</dbReference>
<dbReference type="GO" id="GO:0046949">
    <property type="term" value="P:fatty-acyl-CoA biosynthetic process"/>
    <property type="evidence" value="ECO:0007669"/>
    <property type="project" value="TreeGrafter"/>
</dbReference>
<dbReference type="InterPro" id="IPR037069">
    <property type="entry name" value="AcylCoA_DH/ox_N_sf"/>
</dbReference>
<dbReference type="PANTHER" id="PTHR42807">
    <property type="entry name" value="GLUTARYL-COA DEHYDROGENASE, MITOCHONDRIAL"/>
    <property type="match status" value="1"/>
</dbReference>
<protein>
    <recommendedName>
        <fullName evidence="9">glutaryl-CoA dehydrogenase (ETF)</fullName>
        <ecNumber evidence="9">1.3.8.6</ecNumber>
    </recommendedName>
</protein>
<dbReference type="SUPFAM" id="SSF47203">
    <property type="entry name" value="Acyl-CoA dehydrogenase C-terminal domain-like"/>
    <property type="match status" value="1"/>
</dbReference>
<evidence type="ECO:0000256" key="3">
    <source>
        <dbReference type="ARBA" id="ARBA00022630"/>
    </source>
</evidence>
<dbReference type="InterPro" id="IPR006089">
    <property type="entry name" value="Acyl-CoA_DH_CS"/>
</dbReference>
<dbReference type="PROSITE" id="PS00072">
    <property type="entry name" value="ACYL_COA_DH_1"/>
    <property type="match status" value="1"/>
</dbReference>
<reference evidence="15 16" key="1">
    <citation type="submission" date="2017-03" db="EMBL/GenBank/DDBJ databases">
        <title>Lifting the veil on microbial sulfur biogeochemistry in mining wastewaters.</title>
        <authorList>
            <person name="Kantor R.S."/>
            <person name="Colenbrander Nelson T."/>
            <person name="Marshall S."/>
            <person name="Bennett D."/>
            <person name="Apte S."/>
            <person name="Camacho D."/>
            <person name="Thomas B.C."/>
            <person name="Warren L.A."/>
            <person name="Banfield J.F."/>
        </authorList>
    </citation>
    <scope>NUCLEOTIDE SEQUENCE [LARGE SCALE GENOMIC DNA]</scope>
    <source>
        <strain evidence="15">32-68-21</strain>
    </source>
</reference>
<dbReference type="Gene3D" id="2.40.110.10">
    <property type="entry name" value="Butyryl-CoA Dehydrogenase, subunit A, domain 2"/>
    <property type="match status" value="1"/>
</dbReference>
<evidence type="ECO:0000256" key="2">
    <source>
        <dbReference type="ARBA" id="ARBA00009347"/>
    </source>
</evidence>
<feature type="domain" description="Acyl-CoA dehydrogenase/oxidase N-terminal" evidence="14">
    <location>
        <begin position="25"/>
        <end position="137"/>
    </location>
</feature>
<dbReference type="InterPro" id="IPR013786">
    <property type="entry name" value="AcylCoA_DH/ox_N"/>
</dbReference>
<dbReference type="PANTHER" id="PTHR42807:SF1">
    <property type="entry name" value="GLUTARYL-COA DEHYDROGENASE, MITOCHONDRIAL"/>
    <property type="match status" value="1"/>
</dbReference>
<keyword evidence="4 11" id="KW-0274">FAD</keyword>
<organism evidence="15 16">
    <name type="scientific">Brevundimonas subvibrioides</name>
    <dbReference type="NCBI Taxonomy" id="74313"/>
    <lineage>
        <taxon>Bacteria</taxon>
        <taxon>Pseudomonadati</taxon>
        <taxon>Pseudomonadota</taxon>
        <taxon>Alphaproteobacteria</taxon>
        <taxon>Caulobacterales</taxon>
        <taxon>Caulobacteraceae</taxon>
        <taxon>Brevundimonas</taxon>
    </lineage>
</organism>
<comment type="pathway">
    <text evidence="8">Amino-acid metabolism; tryptophan metabolism.</text>
</comment>
<keyword evidence="5" id="KW-0809">Transit peptide</keyword>
<evidence type="ECO:0000256" key="1">
    <source>
        <dbReference type="ARBA" id="ARBA00001974"/>
    </source>
</evidence>
<feature type="domain" description="Acyl-CoA oxidase/dehydrogenase middle" evidence="13">
    <location>
        <begin position="141"/>
        <end position="231"/>
    </location>
</feature>
<dbReference type="FunFam" id="1.10.540.10:FF:000003">
    <property type="entry name" value="glutaryl-CoA dehydrogenase, mitochondrial"/>
    <property type="match status" value="1"/>
</dbReference>
<dbReference type="EMBL" id="NCEQ01000003">
    <property type="protein sequence ID" value="OYX58132.1"/>
    <property type="molecule type" value="Genomic_DNA"/>
</dbReference>
<keyword evidence="6 11" id="KW-0560">Oxidoreductase</keyword>